<comment type="caution">
    <text evidence="2">The sequence shown here is derived from an EMBL/GenBank/DDBJ whole genome shotgun (WGS) entry which is preliminary data.</text>
</comment>
<dbReference type="RefSeq" id="WP_075974656.1">
    <property type="nucleotide sequence ID" value="NZ_MKQR01000009.1"/>
</dbReference>
<protein>
    <submittedName>
        <fullName evidence="2">Glycerophosphodiester phosphodiesterase</fullName>
    </submittedName>
</protein>
<name>A0A1Q9LP15_9PSEU</name>
<dbReference type="InterPro" id="IPR017946">
    <property type="entry name" value="PLC-like_Pdiesterase_TIM-brl"/>
</dbReference>
<dbReference type="SUPFAM" id="SSF51695">
    <property type="entry name" value="PLC-like phosphodiesterases"/>
    <property type="match status" value="1"/>
</dbReference>
<dbReference type="PROSITE" id="PS50007">
    <property type="entry name" value="PIPLC_X_DOMAIN"/>
    <property type="match status" value="1"/>
</dbReference>
<evidence type="ECO:0000259" key="1">
    <source>
        <dbReference type="PROSITE" id="PS51704"/>
    </source>
</evidence>
<dbReference type="Pfam" id="PF03009">
    <property type="entry name" value="GDPD"/>
    <property type="match status" value="1"/>
</dbReference>
<dbReference type="CDD" id="cd08561">
    <property type="entry name" value="GDPD_cytoplasmic_ScUgpQ2_like"/>
    <property type="match status" value="1"/>
</dbReference>
<dbReference type="GO" id="GO:0006629">
    <property type="term" value="P:lipid metabolic process"/>
    <property type="evidence" value="ECO:0007669"/>
    <property type="project" value="InterPro"/>
</dbReference>
<feature type="domain" description="GP-PDE" evidence="1">
    <location>
        <begin position="16"/>
        <end position="255"/>
    </location>
</feature>
<evidence type="ECO:0000313" key="3">
    <source>
        <dbReference type="Proteomes" id="UP000186040"/>
    </source>
</evidence>
<gene>
    <name evidence="2" type="ORF">BJP25_16045</name>
</gene>
<dbReference type="Proteomes" id="UP000186040">
    <property type="component" value="Unassembled WGS sequence"/>
</dbReference>
<dbReference type="PROSITE" id="PS51704">
    <property type="entry name" value="GP_PDE"/>
    <property type="match status" value="1"/>
</dbReference>
<dbReference type="Gene3D" id="3.20.20.190">
    <property type="entry name" value="Phosphatidylinositol (PI) phosphodiesterase"/>
    <property type="match status" value="1"/>
</dbReference>
<dbReference type="AlphaFoldDB" id="A0A1Q9LP15"/>
<keyword evidence="3" id="KW-1185">Reference proteome</keyword>
<accession>A0A1Q9LP15</accession>
<dbReference type="PANTHER" id="PTHR43805">
    <property type="entry name" value="GLYCEROPHOSPHORYL DIESTER PHOSPHODIESTERASE"/>
    <property type="match status" value="1"/>
</dbReference>
<sequence length="262" mass="28857">MLTDPRVHGFLTGPHPRAFVHRGWHRDDLAGMENSLSAFRRAVSEGYHYLETDVHATADGVPVVHHDPRLERTTDARGPIAAQTWDQVRKANIGGREPLPTLAELLAAVPGAKLNIDIKADRAVEPVLEVLAEADAWDRVCLASFSEARMARVRALAGPRALTSMGLRAMLGFWTAAKLPAGFSRRPRPRPVLAQVPVRQGPLTVVTTRLVEAARRRRGEVHVWTIDDAPTMHALLDLGVDGLMTDNPAVLREVFIERGLWA</sequence>
<proteinExistence type="predicted"/>
<evidence type="ECO:0000313" key="2">
    <source>
        <dbReference type="EMBL" id="OLR93758.1"/>
    </source>
</evidence>
<reference evidence="2 3" key="1">
    <citation type="submission" date="2016-10" db="EMBL/GenBank/DDBJ databases">
        <title>The Draft Genome Sequence of Actinokineospora bangkokensis 44EHWT reveals the biosynthetic pathway of antifungal compounds Thailandins with unusual extender unit butylmalonyl-CoA.</title>
        <authorList>
            <person name="Greule A."/>
            <person name="Intra B."/>
            <person name="Flemming S."/>
            <person name="Rommel M.G."/>
            <person name="Panbangred W."/>
            <person name="Bechthold A."/>
        </authorList>
    </citation>
    <scope>NUCLEOTIDE SEQUENCE [LARGE SCALE GENOMIC DNA]</scope>
    <source>
        <strain evidence="2 3">44EHW</strain>
    </source>
</reference>
<dbReference type="InterPro" id="IPR030395">
    <property type="entry name" value="GP_PDE_dom"/>
</dbReference>
<dbReference type="STRING" id="1193682.BJP25_16045"/>
<dbReference type="GO" id="GO:0008081">
    <property type="term" value="F:phosphoric diester hydrolase activity"/>
    <property type="evidence" value="ECO:0007669"/>
    <property type="project" value="InterPro"/>
</dbReference>
<dbReference type="EMBL" id="MKQR01000009">
    <property type="protein sequence ID" value="OLR93758.1"/>
    <property type="molecule type" value="Genomic_DNA"/>
</dbReference>
<dbReference type="PANTHER" id="PTHR43805:SF1">
    <property type="entry name" value="GP-PDE DOMAIN-CONTAINING PROTEIN"/>
    <property type="match status" value="1"/>
</dbReference>
<organism evidence="2 3">
    <name type="scientific">Actinokineospora bangkokensis</name>
    <dbReference type="NCBI Taxonomy" id="1193682"/>
    <lineage>
        <taxon>Bacteria</taxon>
        <taxon>Bacillati</taxon>
        <taxon>Actinomycetota</taxon>
        <taxon>Actinomycetes</taxon>
        <taxon>Pseudonocardiales</taxon>
        <taxon>Pseudonocardiaceae</taxon>
        <taxon>Actinokineospora</taxon>
    </lineage>
</organism>